<dbReference type="OrthoDB" id="5519740at2759"/>
<dbReference type="KEGG" id="bcom:BAUCODRAFT_32941"/>
<dbReference type="PANTHER" id="PTHR33606:SF3">
    <property type="entry name" value="PROTEIN YCII"/>
    <property type="match status" value="1"/>
</dbReference>
<keyword evidence="2" id="KW-1185">Reference proteome</keyword>
<dbReference type="Proteomes" id="UP000011761">
    <property type="component" value="Unassembled WGS sequence"/>
</dbReference>
<dbReference type="SUPFAM" id="SSF54909">
    <property type="entry name" value="Dimeric alpha+beta barrel"/>
    <property type="match status" value="1"/>
</dbReference>
<dbReference type="AlphaFoldDB" id="M2NDA6"/>
<protein>
    <recommendedName>
        <fullName evidence="3">YCII-related domain-containing protein</fullName>
    </recommendedName>
</protein>
<organism evidence="1 2">
    <name type="scientific">Baudoinia panamericana (strain UAMH 10762)</name>
    <name type="common">Angels' share fungus</name>
    <name type="synonym">Baudoinia compniacensis (strain UAMH 10762)</name>
    <dbReference type="NCBI Taxonomy" id="717646"/>
    <lineage>
        <taxon>Eukaryota</taxon>
        <taxon>Fungi</taxon>
        <taxon>Dikarya</taxon>
        <taxon>Ascomycota</taxon>
        <taxon>Pezizomycotina</taxon>
        <taxon>Dothideomycetes</taxon>
        <taxon>Dothideomycetidae</taxon>
        <taxon>Mycosphaerellales</taxon>
        <taxon>Teratosphaeriaceae</taxon>
        <taxon>Baudoinia</taxon>
    </lineage>
</organism>
<name>M2NDA6_BAUPA</name>
<dbReference type="EMBL" id="KB445554">
    <property type="protein sequence ID" value="EMC97199.1"/>
    <property type="molecule type" value="Genomic_DNA"/>
</dbReference>
<dbReference type="HOGENOM" id="CLU_110355_2_4_1"/>
<dbReference type="OMA" id="RFFVYAP"/>
<sequence length="93" mass="10325">MLEQRMKVRPDHLSAIKSAVDTGFITFGGASLDEPLKEGEGPKINGSAMLARADTKEQVLEKLKEDVYYKTGVWDWEKVSESTLLRRSGRGLG</sequence>
<evidence type="ECO:0000313" key="1">
    <source>
        <dbReference type="EMBL" id="EMC97199.1"/>
    </source>
</evidence>
<reference evidence="1 2" key="1">
    <citation type="journal article" date="2012" name="PLoS Pathog.">
        <title>Diverse lifestyles and strategies of plant pathogenesis encoded in the genomes of eighteen Dothideomycetes fungi.</title>
        <authorList>
            <person name="Ohm R.A."/>
            <person name="Feau N."/>
            <person name="Henrissat B."/>
            <person name="Schoch C.L."/>
            <person name="Horwitz B.A."/>
            <person name="Barry K.W."/>
            <person name="Condon B.J."/>
            <person name="Copeland A.C."/>
            <person name="Dhillon B."/>
            <person name="Glaser F."/>
            <person name="Hesse C.N."/>
            <person name="Kosti I."/>
            <person name="LaButti K."/>
            <person name="Lindquist E.A."/>
            <person name="Lucas S."/>
            <person name="Salamov A.A."/>
            <person name="Bradshaw R.E."/>
            <person name="Ciuffetti L."/>
            <person name="Hamelin R.C."/>
            <person name="Kema G.H.J."/>
            <person name="Lawrence C."/>
            <person name="Scott J.A."/>
            <person name="Spatafora J.W."/>
            <person name="Turgeon B.G."/>
            <person name="de Wit P.J.G.M."/>
            <person name="Zhong S."/>
            <person name="Goodwin S.B."/>
            <person name="Grigoriev I.V."/>
        </authorList>
    </citation>
    <scope>NUCLEOTIDE SEQUENCE [LARGE SCALE GENOMIC DNA]</scope>
    <source>
        <strain evidence="1 2">UAMH 10762</strain>
    </source>
</reference>
<dbReference type="GeneID" id="19111902"/>
<proteinExistence type="predicted"/>
<dbReference type="PANTHER" id="PTHR33606">
    <property type="entry name" value="PROTEIN YCII"/>
    <property type="match status" value="1"/>
</dbReference>
<dbReference type="InterPro" id="IPR051807">
    <property type="entry name" value="Sec-metab_biosynth-assoc"/>
</dbReference>
<dbReference type="RefSeq" id="XP_007675209.1">
    <property type="nucleotide sequence ID" value="XM_007677019.1"/>
</dbReference>
<dbReference type="Gene3D" id="3.30.70.1060">
    <property type="entry name" value="Dimeric alpha+beta barrel"/>
    <property type="match status" value="1"/>
</dbReference>
<dbReference type="InterPro" id="IPR011008">
    <property type="entry name" value="Dimeric_a/b-barrel"/>
</dbReference>
<evidence type="ECO:0008006" key="3">
    <source>
        <dbReference type="Google" id="ProtNLM"/>
    </source>
</evidence>
<evidence type="ECO:0000313" key="2">
    <source>
        <dbReference type="Proteomes" id="UP000011761"/>
    </source>
</evidence>
<gene>
    <name evidence="1" type="ORF">BAUCODRAFT_32941</name>
</gene>
<accession>M2NDA6</accession>
<dbReference type="STRING" id="717646.M2NDA6"/>
<dbReference type="eggNOG" id="ENOG502S8X0">
    <property type="taxonomic scope" value="Eukaryota"/>
</dbReference>